<comment type="caution">
    <text evidence="1">The sequence shown here is derived from an EMBL/GenBank/DDBJ whole genome shotgun (WGS) entry which is preliminary data.</text>
</comment>
<evidence type="ECO:0000313" key="1">
    <source>
        <dbReference type="EMBL" id="KAJ1176645.1"/>
    </source>
</evidence>
<protein>
    <submittedName>
        <fullName evidence="1">Uncharacterized protein</fullName>
    </submittedName>
</protein>
<keyword evidence="2" id="KW-1185">Reference proteome</keyword>
<organism evidence="1 2">
    <name type="scientific">Pleurodeles waltl</name>
    <name type="common">Iberian ribbed newt</name>
    <dbReference type="NCBI Taxonomy" id="8319"/>
    <lineage>
        <taxon>Eukaryota</taxon>
        <taxon>Metazoa</taxon>
        <taxon>Chordata</taxon>
        <taxon>Craniata</taxon>
        <taxon>Vertebrata</taxon>
        <taxon>Euteleostomi</taxon>
        <taxon>Amphibia</taxon>
        <taxon>Batrachia</taxon>
        <taxon>Caudata</taxon>
        <taxon>Salamandroidea</taxon>
        <taxon>Salamandridae</taxon>
        <taxon>Pleurodelinae</taxon>
        <taxon>Pleurodeles</taxon>
    </lineage>
</organism>
<dbReference type="AlphaFoldDB" id="A0AAV7TJQ7"/>
<reference evidence="1" key="1">
    <citation type="journal article" date="2022" name="bioRxiv">
        <title>Sequencing and chromosome-scale assembly of the giantPleurodeles waltlgenome.</title>
        <authorList>
            <person name="Brown T."/>
            <person name="Elewa A."/>
            <person name="Iarovenko S."/>
            <person name="Subramanian E."/>
            <person name="Araus A.J."/>
            <person name="Petzold A."/>
            <person name="Susuki M."/>
            <person name="Suzuki K.-i.T."/>
            <person name="Hayashi T."/>
            <person name="Toyoda A."/>
            <person name="Oliveira C."/>
            <person name="Osipova E."/>
            <person name="Leigh N.D."/>
            <person name="Simon A."/>
            <person name="Yun M.H."/>
        </authorList>
    </citation>
    <scope>NUCLEOTIDE SEQUENCE</scope>
    <source>
        <strain evidence="1">20211129_DDA</strain>
        <tissue evidence="1">Liver</tissue>
    </source>
</reference>
<dbReference type="Proteomes" id="UP001066276">
    <property type="component" value="Chromosome 3_2"/>
</dbReference>
<dbReference type="EMBL" id="JANPWB010000006">
    <property type="protein sequence ID" value="KAJ1176645.1"/>
    <property type="molecule type" value="Genomic_DNA"/>
</dbReference>
<proteinExistence type="predicted"/>
<sequence length="159" mass="17322">MRHSGFPVVDDVSQAVVSSGRPEKGMKGFPVVDDVSPAVVSSGRREKGTKGWNGELMTQELRWCVCVCKPLHKYRELGKAVKGLDRGITESNEFSDASSHCQHGVDLVPSARSSRTALKSLYAHSKLSAPRLLTVFNIFSCRHWGSAASFSSKASVQSR</sequence>
<gene>
    <name evidence="1" type="ORF">NDU88_001916</name>
</gene>
<evidence type="ECO:0000313" key="2">
    <source>
        <dbReference type="Proteomes" id="UP001066276"/>
    </source>
</evidence>
<name>A0AAV7TJQ7_PLEWA</name>
<accession>A0AAV7TJQ7</accession>